<proteinExistence type="predicted"/>
<reference evidence="2" key="1">
    <citation type="submission" date="2020-11" db="EMBL/GenBank/DDBJ databases">
        <authorList>
            <consortium name="DOE Joint Genome Institute"/>
            <person name="Ahrendt S."/>
            <person name="Riley R."/>
            <person name="Andreopoulos W."/>
            <person name="Labutti K."/>
            <person name="Pangilinan J."/>
            <person name="Ruiz-Duenas F.J."/>
            <person name="Barrasa J.M."/>
            <person name="Sanchez-Garcia M."/>
            <person name="Camarero S."/>
            <person name="Miyauchi S."/>
            <person name="Serrano A."/>
            <person name="Linde D."/>
            <person name="Babiker R."/>
            <person name="Drula E."/>
            <person name="Ayuso-Fernandez I."/>
            <person name="Pacheco R."/>
            <person name="Padilla G."/>
            <person name="Ferreira P."/>
            <person name="Barriuso J."/>
            <person name="Kellner H."/>
            <person name="Castanera R."/>
            <person name="Alfaro M."/>
            <person name="Ramirez L."/>
            <person name="Pisabarro A.G."/>
            <person name="Kuo A."/>
            <person name="Tritt A."/>
            <person name="Lipzen A."/>
            <person name="He G."/>
            <person name="Yan M."/>
            <person name="Ng V."/>
            <person name="Cullen D."/>
            <person name="Martin F."/>
            <person name="Rosso M.-N."/>
            <person name="Henrissat B."/>
            <person name="Hibbett D."/>
            <person name="Martinez A.T."/>
            <person name="Grigoriev I.V."/>
        </authorList>
    </citation>
    <scope>NUCLEOTIDE SEQUENCE</scope>
    <source>
        <strain evidence="2">CIRM-BRFM 674</strain>
    </source>
</reference>
<feature type="compositionally biased region" description="Low complexity" evidence="1">
    <location>
        <begin position="37"/>
        <end position="51"/>
    </location>
</feature>
<sequence>MPHYNPDGDVYASNTHFLSASVSSPGLKPPSRHNLSARRSTASLRSASLAHSLDDDSSNGRHHSLAHELAVALMPEPSAGSKLLAEEFGIEFDEGAEGIDEVSDQHAQLNGEHVLVDDSDVPSFASELVTSTGEGLFHDLPPDIQVGEIDESPQEHDYDPVFHNPTFARKKILEKKPEQDAMEILAQDLESTDKFLNHLRTIDAEAGSSSQPVLERLASDVIRRMNLSVRDREGHVRELLEYEREFRKIAGEVGGGDILGQLDELEHIEDLSDTPTRTIAEPSRHEARILEVLDEEPRSPTVPHHLHASDWELDPDRHLGDEDEVSEPPTSPLKDSFLPPPVIVGPATPASTIPQLNHLRSFTTSLVSSLSTISEQAQVNGAATAEAGRKIRALKNKMGGWRTEWDSAERSRIKIERWEAGIIDGETPDPNSTPISPTRAASKRIDGRSIVEEHLRAFEMALADAALKTQAIMAR</sequence>
<feature type="region of interest" description="Disordered" evidence="1">
    <location>
        <begin position="21"/>
        <end position="61"/>
    </location>
</feature>
<dbReference type="AlphaFoldDB" id="A0A9P6CUH2"/>
<dbReference type="EMBL" id="MU155193">
    <property type="protein sequence ID" value="KAF9480546.1"/>
    <property type="molecule type" value="Genomic_DNA"/>
</dbReference>
<evidence type="ECO:0000313" key="3">
    <source>
        <dbReference type="Proteomes" id="UP000807469"/>
    </source>
</evidence>
<protein>
    <submittedName>
        <fullName evidence="2">Uncharacterized protein</fullName>
    </submittedName>
</protein>
<feature type="region of interest" description="Disordered" evidence="1">
    <location>
        <begin position="423"/>
        <end position="443"/>
    </location>
</feature>
<feature type="region of interest" description="Disordered" evidence="1">
    <location>
        <begin position="294"/>
        <end position="339"/>
    </location>
</feature>
<comment type="caution">
    <text evidence="2">The sequence shown here is derived from an EMBL/GenBank/DDBJ whole genome shotgun (WGS) entry which is preliminary data.</text>
</comment>
<organism evidence="2 3">
    <name type="scientific">Pholiota conissans</name>
    <dbReference type="NCBI Taxonomy" id="109636"/>
    <lineage>
        <taxon>Eukaryota</taxon>
        <taxon>Fungi</taxon>
        <taxon>Dikarya</taxon>
        <taxon>Basidiomycota</taxon>
        <taxon>Agaricomycotina</taxon>
        <taxon>Agaricomycetes</taxon>
        <taxon>Agaricomycetidae</taxon>
        <taxon>Agaricales</taxon>
        <taxon>Agaricineae</taxon>
        <taxon>Strophariaceae</taxon>
        <taxon>Pholiota</taxon>
    </lineage>
</organism>
<feature type="compositionally biased region" description="Basic and acidic residues" evidence="1">
    <location>
        <begin position="307"/>
        <end position="320"/>
    </location>
</feature>
<evidence type="ECO:0000313" key="2">
    <source>
        <dbReference type="EMBL" id="KAF9480546.1"/>
    </source>
</evidence>
<name>A0A9P6CUH2_9AGAR</name>
<evidence type="ECO:0000256" key="1">
    <source>
        <dbReference type="SAM" id="MobiDB-lite"/>
    </source>
</evidence>
<dbReference type="OrthoDB" id="3364905at2759"/>
<dbReference type="Proteomes" id="UP000807469">
    <property type="component" value="Unassembled WGS sequence"/>
</dbReference>
<accession>A0A9P6CUH2</accession>
<keyword evidence="3" id="KW-1185">Reference proteome</keyword>
<gene>
    <name evidence="2" type="ORF">BDN70DRAFT_877541</name>
</gene>